<comment type="caution">
    <text evidence="11">The sequence shown here is derived from an EMBL/GenBank/DDBJ whole genome shotgun (WGS) entry which is preliminary data.</text>
</comment>
<evidence type="ECO:0000256" key="1">
    <source>
        <dbReference type="ARBA" id="ARBA00004496"/>
    </source>
</evidence>
<evidence type="ECO:0000256" key="5">
    <source>
        <dbReference type="ARBA" id="ARBA00022694"/>
    </source>
</evidence>
<dbReference type="EMBL" id="JBBKTX010000007">
    <property type="protein sequence ID" value="MFK4752173.1"/>
    <property type="molecule type" value="Genomic_DNA"/>
</dbReference>
<sequence>MTDCLPPAKMILTRELHGERATLQLAAQLAPLVVNGGLIFLQGTLGAGKTAFCRGLIQALGHAGAVKSPTYTLVEDYQLDSCQVCHFDLYRLGDPEELEFMGIRDYLSDQALCLIEWPDKGRGVLPAADMEIHFDDLGESRRLQLLALSDRAVVWLAALEQGDVG</sequence>
<dbReference type="SUPFAM" id="SSF52540">
    <property type="entry name" value="P-loop containing nucleoside triphosphate hydrolases"/>
    <property type="match status" value="1"/>
</dbReference>
<keyword evidence="4" id="KW-0963">Cytoplasm</keyword>
<evidence type="ECO:0000313" key="11">
    <source>
        <dbReference type="EMBL" id="MFK4752173.1"/>
    </source>
</evidence>
<evidence type="ECO:0000256" key="6">
    <source>
        <dbReference type="ARBA" id="ARBA00022723"/>
    </source>
</evidence>
<proteinExistence type="inferred from homology"/>
<accession>A0ABW8NGT4</accession>
<keyword evidence="5" id="KW-0819">tRNA processing</keyword>
<comment type="similarity">
    <text evidence="2">Belongs to the TsaE family.</text>
</comment>
<keyword evidence="7" id="KW-0547">Nucleotide-binding</keyword>
<evidence type="ECO:0000313" key="12">
    <source>
        <dbReference type="Proteomes" id="UP001620597"/>
    </source>
</evidence>
<evidence type="ECO:0000256" key="7">
    <source>
        <dbReference type="ARBA" id="ARBA00022741"/>
    </source>
</evidence>
<name>A0ABW8NGT4_9GAMM</name>
<dbReference type="PANTHER" id="PTHR33540">
    <property type="entry name" value="TRNA THREONYLCARBAMOYLADENOSINE BIOSYNTHESIS PROTEIN TSAE"/>
    <property type="match status" value="1"/>
</dbReference>
<dbReference type="NCBIfam" id="TIGR00150">
    <property type="entry name" value="T6A_YjeE"/>
    <property type="match status" value="1"/>
</dbReference>
<dbReference type="RefSeq" id="WP_416205494.1">
    <property type="nucleotide sequence ID" value="NZ_JBBKTX010000007.1"/>
</dbReference>
<dbReference type="InterPro" id="IPR027417">
    <property type="entry name" value="P-loop_NTPase"/>
</dbReference>
<comment type="subcellular location">
    <subcellularLocation>
        <location evidence="1">Cytoplasm</location>
    </subcellularLocation>
</comment>
<protein>
    <recommendedName>
        <fullName evidence="3">tRNA threonylcarbamoyladenosine biosynthesis protein TsaE</fullName>
    </recommendedName>
    <alternativeName>
        <fullName evidence="10">t(6)A37 threonylcarbamoyladenosine biosynthesis protein TsaE</fullName>
    </alternativeName>
</protein>
<dbReference type="Pfam" id="PF02367">
    <property type="entry name" value="TsaE"/>
    <property type="match status" value="1"/>
</dbReference>
<dbReference type="Gene3D" id="3.40.50.300">
    <property type="entry name" value="P-loop containing nucleotide triphosphate hydrolases"/>
    <property type="match status" value="1"/>
</dbReference>
<evidence type="ECO:0000256" key="3">
    <source>
        <dbReference type="ARBA" id="ARBA00019010"/>
    </source>
</evidence>
<dbReference type="Proteomes" id="UP001620597">
    <property type="component" value="Unassembled WGS sequence"/>
</dbReference>
<keyword evidence="12" id="KW-1185">Reference proteome</keyword>
<reference evidence="11 12" key="1">
    <citation type="submission" date="2024-03" db="EMBL/GenBank/DDBJ databases">
        <title>High-quality draft genome sequence of Oceanobacter sp. wDCs-4.</title>
        <authorList>
            <person name="Dong C."/>
        </authorList>
    </citation>
    <scope>NUCLEOTIDE SEQUENCE [LARGE SCALE GENOMIC DNA]</scope>
    <source>
        <strain evidence="12">wDCs-4</strain>
    </source>
</reference>
<gene>
    <name evidence="11" type="primary">tsaE</name>
    <name evidence="11" type="ORF">WG929_07105</name>
</gene>
<evidence type="ECO:0000256" key="10">
    <source>
        <dbReference type="ARBA" id="ARBA00032441"/>
    </source>
</evidence>
<organism evidence="11 12">
    <name type="scientific">Oceanobacter antarcticus</name>
    <dbReference type="NCBI Taxonomy" id="3133425"/>
    <lineage>
        <taxon>Bacteria</taxon>
        <taxon>Pseudomonadati</taxon>
        <taxon>Pseudomonadota</taxon>
        <taxon>Gammaproteobacteria</taxon>
        <taxon>Oceanospirillales</taxon>
        <taxon>Oceanospirillaceae</taxon>
        <taxon>Oceanobacter</taxon>
    </lineage>
</organism>
<keyword evidence="8" id="KW-0067">ATP-binding</keyword>
<evidence type="ECO:0000256" key="2">
    <source>
        <dbReference type="ARBA" id="ARBA00007599"/>
    </source>
</evidence>
<keyword evidence="6" id="KW-0479">Metal-binding</keyword>
<dbReference type="InterPro" id="IPR003442">
    <property type="entry name" value="T6A_TsaE"/>
</dbReference>
<evidence type="ECO:0000256" key="4">
    <source>
        <dbReference type="ARBA" id="ARBA00022490"/>
    </source>
</evidence>
<evidence type="ECO:0000256" key="8">
    <source>
        <dbReference type="ARBA" id="ARBA00022840"/>
    </source>
</evidence>
<keyword evidence="9" id="KW-0460">Magnesium</keyword>
<dbReference type="PANTHER" id="PTHR33540:SF2">
    <property type="entry name" value="TRNA THREONYLCARBAMOYLADENOSINE BIOSYNTHESIS PROTEIN TSAE"/>
    <property type="match status" value="1"/>
</dbReference>
<evidence type="ECO:0000256" key="9">
    <source>
        <dbReference type="ARBA" id="ARBA00022842"/>
    </source>
</evidence>